<comment type="caution">
    <text evidence="1">The sequence shown here is derived from an EMBL/GenBank/DDBJ whole genome shotgun (WGS) entry which is preliminary data.</text>
</comment>
<organism evidence="1 2">
    <name type="scientific">Marinifilum flexuosum</name>
    <dbReference type="NCBI Taxonomy" id="1117708"/>
    <lineage>
        <taxon>Bacteria</taxon>
        <taxon>Pseudomonadati</taxon>
        <taxon>Bacteroidota</taxon>
        <taxon>Bacteroidia</taxon>
        <taxon>Marinilabiliales</taxon>
        <taxon>Marinifilaceae</taxon>
    </lineage>
</organism>
<protein>
    <submittedName>
        <fullName evidence="1">Uncharacterized protein</fullName>
    </submittedName>
</protein>
<keyword evidence="2" id="KW-1185">Reference proteome</keyword>
<evidence type="ECO:0000313" key="2">
    <source>
        <dbReference type="Proteomes" id="UP000284531"/>
    </source>
</evidence>
<sequence length="191" mass="21378">MKTGHIILIGSLATAFYLRDKLVPYLGNKANQLEDKIKDYTTNKIEVKPKGLPRIKVDFKRGALNLNGAMELTSKIGFTATLNTYQINLILEKGDQKILLGKTPLEQPNQKVTGNAKTEIKYVFSVKLASIIQLLKAKELQGHSLRMYVDHLKVNGIDMPSIKIDISRTWQDIAKTINNPASVLTDIFSKL</sequence>
<reference evidence="1 2" key="1">
    <citation type="submission" date="2018-09" db="EMBL/GenBank/DDBJ databases">
        <title>Genomic Encyclopedia of Archaeal and Bacterial Type Strains, Phase II (KMG-II): from individual species to whole genera.</title>
        <authorList>
            <person name="Goeker M."/>
        </authorList>
    </citation>
    <scope>NUCLEOTIDE SEQUENCE [LARGE SCALE GENOMIC DNA]</scope>
    <source>
        <strain evidence="1 2">DSM 21950</strain>
    </source>
</reference>
<dbReference type="AlphaFoldDB" id="A0A419X9L4"/>
<name>A0A419X9L4_9BACT</name>
<dbReference type="RefSeq" id="WP_120239233.1">
    <property type="nucleotide sequence ID" value="NZ_RAPQ01000008.1"/>
</dbReference>
<proteinExistence type="predicted"/>
<accession>A0A419X9L4</accession>
<dbReference type="EMBL" id="RAPQ01000008">
    <property type="protein sequence ID" value="RKE04458.1"/>
    <property type="molecule type" value="Genomic_DNA"/>
</dbReference>
<evidence type="ECO:0000313" key="1">
    <source>
        <dbReference type="EMBL" id="RKE04458.1"/>
    </source>
</evidence>
<dbReference type="Proteomes" id="UP000284531">
    <property type="component" value="Unassembled WGS sequence"/>
</dbReference>
<gene>
    <name evidence="1" type="ORF">BXY64_1478</name>
</gene>
<dbReference type="OrthoDB" id="1116828at2"/>